<gene>
    <name evidence="1" type="ORF">DdX_18500</name>
</gene>
<accession>A0AAD4MPF0</accession>
<dbReference type="EMBL" id="JAKKPZ010000268">
    <property type="protein sequence ID" value="KAI1697442.1"/>
    <property type="molecule type" value="Genomic_DNA"/>
</dbReference>
<protein>
    <submittedName>
        <fullName evidence="1">Uncharacterized protein</fullName>
    </submittedName>
</protein>
<dbReference type="AlphaFoldDB" id="A0AAD4MPF0"/>
<reference evidence="1" key="1">
    <citation type="submission" date="2022-01" db="EMBL/GenBank/DDBJ databases">
        <title>Genome Sequence Resource for Two Populations of Ditylenchus destructor, the Migratory Endoparasitic Phytonematode.</title>
        <authorList>
            <person name="Zhang H."/>
            <person name="Lin R."/>
            <person name="Xie B."/>
        </authorList>
    </citation>
    <scope>NUCLEOTIDE SEQUENCE</scope>
    <source>
        <strain evidence="1">BazhouSP</strain>
    </source>
</reference>
<sequence>MKDPKILLLKNEITERMINICHNRWNTHVKTKFVCDNDNVDKLSNMDTNIVVTNIDKAGNNFAFICKTLYITNICNELGIVINNHGQLDIKGNNTYSPVCNGDNVIFQKLTSFYKSTSEFTPLRGEIHLEAGVCTASYWVLHRFAHRHQRSDWVVPKHDLPTYCWWDPYE</sequence>
<organism evidence="1 2">
    <name type="scientific">Ditylenchus destructor</name>
    <dbReference type="NCBI Taxonomy" id="166010"/>
    <lineage>
        <taxon>Eukaryota</taxon>
        <taxon>Metazoa</taxon>
        <taxon>Ecdysozoa</taxon>
        <taxon>Nematoda</taxon>
        <taxon>Chromadorea</taxon>
        <taxon>Rhabditida</taxon>
        <taxon>Tylenchina</taxon>
        <taxon>Tylenchomorpha</taxon>
        <taxon>Sphaerularioidea</taxon>
        <taxon>Anguinidae</taxon>
        <taxon>Anguininae</taxon>
        <taxon>Ditylenchus</taxon>
    </lineage>
</organism>
<dbReference type="Proteomes" id="UP001201812">
    <property type="component" value="Unassembled WGS sequence"/>
</dbReference>
<evidence type="ECO:0000313" key="1">
    <source>
        <dbReference type="EMBL" id="KAI1697442.1"/>
    </source>
</evidence>
<name>A0AAD4MPF0_9BILA</name>
<evidence type="ECO:0000313" key="2">
    <source>
        <dbReference type="Proteomes" id="UP001201812"/>
    </source>
</evidence>
<proteinExistence type="predicted"/>
<keyword evidence="2" id="KW-1185">Reference proteome</keyword>
<comment type="caution">
    <text evidence="1">The sequence shown here is derived from an EMBL/GenBank/DDBJ whole genome shotgun (WGS) entry which is preliminary data.</text>
</comment>